<dbReference type="EMBL" id="SCEB01003128">
    <property type="protein sequence ID" value="RXM94657.1"/>
    <property type="molecule type" value="Genomic_DNA"/>
</dbReference>
<feature type="region of interest" description="Disordered" evidence="2">
    <location>
        <begin position="594"/>
        <end position="615"/>
    </location>
</feature>
<protein>
    <submittedName>
        <fullName evidence="4">Protein CIP2A-like</fullName>
    </submittedName>
</protein>
<gene>
    <name evidence="4" type="ORF">EOD39_17749</name>
</gene>
<organism evidence="4 5">
    <name type="scientific">Acipenser ruthenus</name>
    <name type="common">Sterlet sturgeon</name>
    <dbReference type="NCBI Taxonomy" id="7906"/>
    <lineage>
        <taxon>Eukaryota</taxon>
        <taxon>Metazoa</taxon>
        <taxon>Chordata</taxon>
        <taxon>Craniata</taxon>
        <taxon>Vertebrata</taxon>
        <taxon>Euteleostomi</taxon>
        <taxon>Actinopterygii</taxon>
        <taxon>Chondrostei</taxon>
        <taxon>Acipenseriformes</taxon>
        <taxon>Acipenseridae</taxon>
        <taxon>Acipenser</taxon>
    </lineage>
</organism>
<reference evidence="4 5" key="1">
    <citation type="submission" date="2019-01" db="EMBL/GenBank/DDBJ databases">
        <title>Draft Genome and Complete Hox-Cluster Characterization of the Sterlet Sturgeon (Acipenser ruthenus).</title>
        <authorList>
            <person name="Wei Q."/>
        </authorList>
    </citation>
    <scope>NUCLEOTIDE SEQUENCE [LARGE SCALE GENOMIC DNA]</scope>
    <source>
        <strain evidence="4">WHYD16114868_AA</strain>
        <tissue evidence="4">Blood</tissue>
    </source>
</reference>
<dbReference type="InterPro" id="IPR048701">
    <property type="entry name" value="CIP2A_N"/>
</dbReference>
<dbReference type="InterPro" id="IPR016024">
    <property type="entry name" value="ARM-type_fold"/>
</dbReference>
<keyword evidence="1" id="KW-0175">Coiled coil</keyword>
<evidence type="ECO:0000256" key="2">
    <source>
        <dbReference type="SAM" id="MobiDB-lite"/>
    </source>
</evidence>
<proteinExistence type="predicted"/>
<feature type="coiled-coil region" evidence="1">
    <location>
        <begin position="662"/>
        <end position="721"/>
    </location>
</feature>
<dbReference type="PANTHER" id="PTHR23161">
    <property type="entry name" value="PROTEIN CIP2A"/>
    <property type="match status" value="1"/>
</dbReference>
<comment type="caution">
    <text evidence="4">The sequence shown here is derived from an EMBL/GenBank/DDBJ whole genome shotgun (WGS) entry which is preliminary data.</text>
</comment>
<dbReference type="SUPFAM" id="SSF48371">
    <property type="entry name" value="ARM repeat"/>
    <property type="match status" value="1"/>
</dbReference>
<name>A0A444V2K9_ACIRT</name>
<evidence type="ECO:0000313" key="4">
    <source>
        <dbReference type="EMBL" id="RXM94657.1"/>
    </source>
</evidence>
<dbReference type="PANTHER" id="PTHR23161:SF2">
    <property type="entry name" value="PROTEIN CIP2A"/>
    <property type="match status" value="1"/>
</dbReference>
<dbReference type="Pfam" id="PF21044">
    <property type="entry name" value="CIP2A_N"/>
    <property type="match status" value="1"/>
</dbReference>
<dbReference type="Proteomes" id="UP000289886">
    <property type="component" value="Unassembled WGS sequence"/>
</dbReference>
<feature type="domain" description="CIP2A N-terminal" evidence="3">
    <location>
        <begin position="57"/>
        <end position="581"/>
    </location>
</feature>
<dbReference type="Gene3D" id="1.25.10.10">
    <property type="entry name" value="Leucine-rich Repeat Variant"/>
    <property type="match status" value="1"/>
</dbReference>
<keyword evidence="5" id="KW-1185">Reference proteome</keyword>
<dbReference type="InterPro" id="IPR042510">
    <property type="entry name" value="CIP2A"/>
</dbReference>
<evidence type="ECO:0000256" key="1">
    <source>
        <dbReference type="SAM" id="Coils"/>
    </source>
</evidence>
<sequence>MSRFRGSALKKYRLVGFAENTFHRDAGTNKAERESEKNAQIKRKMGITFVSRDDLERVISGLKSTRLFSSNQVLPSECLSCLIELAGDPNTNTSLTLKIIGLLSHLASEEETREALHTSYSLTSALASVIHCNSSTPSEPVVLQCIQLLQRITYNVRVFHSSANIDELLTFLMYHIQSPDDELTMPCLGLMANLCRHNMSVQAHIKSLNNVKGFYRTLITFLAHNRLTVVVFALSILTSLTINEEVGEKLFHAKNIHQTFQLIFNIIVNGDGTLTRKYAVDLLVDLLKNPKISDYLTRYEHFNLCLSQVLGLLHGKDPDSAAKVLELLISFCSVASLRRLLCQALFAPPSVRAPSSGKNNKTPEPVIALIHCSSLPLEGPENSTLQALELLKEMLEEAIDSPCCSTMHQFVDLLLPVLLDLLQTPGQILDESLAKKKCARTSRAIDILLDILSIEVSEKLTARACVSQLEFQFSSSWMDVGFVNPVADSDHGQVGADVVLKTLDLMSKIKQFVPNMETSFYKMLQDQRLITPLSFALTSDLRHRVEAALRIVFEAAPLPDFPAIMLGESIAANNAYRLQEAQYSISRTPAHELHEQPSTLGKGCSSPHYTSNSPQRSNIQNLIEKLQAGVELKEEIKDVRVSELMDVYEQKISALASKEGRLQDLLEAKALALAQADRLIAQYRCQRAQAEAEARKLAALLKDAERNNEELGALLKSQQLESERAKTDIQQLFNHNRKLQAVAEEHESLKGSFTEVVQKLDASEKQLKELQVSHNSLSKQAEALKKHNENVKLQHDKTMAQLTEMEDKRKQLSREIQEKESRISNLQQKIRIQEEKTKQQEKEKDEMEETIEILRKELSKTELARKELSIKASSLEIQMSQMEVRLEEKEAVIKSQREEMNKHSHMIAMIHSLSSGKLKTDTVNLSL</sequence>
<evidence type="ECO:0000259" key="3">
    <source>
        <dbReference type="Pfam" id="PF21044"/>
    </source>
</evidence>
<evidence type="ECO:0000313" key="5">
    <source>
        <dbReference type="Proteomes" id="UP000289886"/>
    </source>
</evidence>
<dbReference type="AlphaFoldDB" id="A0A444V2K9"/>
<dbReference type="InterPro" id="IPR011989">
    <property type="entry name" value="ARM-like"/>
</dbReference>
<feature type="coiled-coil region" evidence="1">
    <location>
        <begin position="760"/>
        <end position="906"/>
    </location>
</feature>
<accession>A0A444V2K9</accession>